<accession>A0A2A4SQV5</accession>
<comment type="subcellular location">
    <subcellularLocation>
        <location evidence="1">Cell outer membrane</location>
    </subcellularLocation>
</comment>
<dbReference type="Pfam" id="PF06629">
    <property type="entry name" value="MipA"/>
    <property type="match status" value="1"/>
</dbReference>
<evidence type="ECO:0000256" key="2">
    <source>
        <dbReference type="ARBA" id="ARBA00005722"/>
    </source>
</evidence>
<name>A0A2A4SQV5_9DELT</name>
<comment type="caution">
    <text evidence="7">The sequence shown here is derived from an EMBL/GenBank/DDBJ whole genome shotgun (WGS) entry which is preliminary data.</text>
</comment>
<keyword evidence="3 6" id="KW-0732">Signal</keyword>
<feature type="signal peptide" evidence="6">
    <location>
        <begin position="1"/>
        <end position="20"/>
    </location>
</feature>
<dbReference type="AlphaFoldDB" id="A0A2A4SQV5"/>
<comment type="similarity">
    <text evidence="2">Belongs to the MipA/OmpV family.</text>
</comment>
<organism evidence="7 8">
    <name type="scientific">SAR324 cluster bacterium</name>
    <dbReference type="NCBI Taxonomy" id="2024889"/>
    <lineage>
        <taxon>Bacteria</taxon>
        <taxon>Deltaproteobacteria</taxon>
        <taxon>SAR324 cluster</taxon>
    </lineage>
</organism>
<dbReference type="InterPro" id="IPR010583">
    <property type="entry name" value="MipA"/>
</dbReference>
<gene>
    <name evidence="7" type="ORF">COB67_12665</name>
</gene>
<feature type="chain" id="PRO_5011974927" description="MipA/OmpV family protein" evidence="6">
    <location>
        <begin position="21"/>
        <end position="287"/>
    </location>
</feature>
<sequence>MKKWVILCGCCLLFSQPAWAVKLPRWEWGVGYFDGLTAHYFGANQYYHVQLPLPYFNFRTETLQVGDSNKFYIWKGESSWLDLSFSGRLAVRSESTTAAAPENVKDSKAVIVSTRNYARRGMDDLPWVLFAGVRYFRYLNDHLYMELPYFAGIPIGSAYRDVGQFYEPTINFDFFPKQSSHGLILSASQLFGSATYNQFYYGVPAKDVLADRPEYKSKAGLVVTTYGISLVFDLSRRLRVLAGGYRHDMRSSTVKSSPLVVAKVSNSILFGIIYKFGISEELVEVSK</sequence>
<evidence type="ECO:0000256" key="3">
    <source>
        <dbReference type="ARBA" id="ARBA00022729"/>
    </source>
</evidence>
<keyword evidence="4" id="KW-0472">Membrane</keyword>
<evidence type="ECO:0000256" key="5">
    <source>
        <dbReference type="ARBA" id="ARBA00023237"/>
    </source>
</evidence>
<evidence type="ECO:0008006" key="9">
    <source>
        <dbReference type="Google" id="ProtNLM"/>
    </source>
</evidence>
<dbReference type="Proteomes" id="UP000218113">
    <property type="component" value="Unassembled WGS sequence"/>
</dbReference>
<dbReference type="EMBL" id="NVSR01000141">
    <property type="protein sequence ID" value="PCI23524.1"/>
    <property type="molecule type" value="Genomic_DNA"/>
</dbReference>
<reference evidence="8" key="1">
    <citation type="submission" date="2017-08" db="EMBL/GenBank/DDBJ databases">
        <title>A dynamic microbial community with high functional redundancy inhabits the cold, oxic subseafloor aquifer.</title>
        <authorList>
            <person name="Tully B.J."/>
            <person name="Wheat C.G."/>
            <person name="Glazer B.T."/>
            <person name="Huber J.A."/>
        </authorList>
    </citation>
    <scope>NUCLEOTIDE SEQUENCE [LARGE SCALE GENOMIC DNA]</scope>
</reference>
<evidence type="ECO:0000256" key="1">
    <source>
        <dbReference type="ARBA" id="ARBA00004442"/>
    </source>
</evidence>
<dbReference type="GO" id="GO:0009279">
    <property type="term" value="C:cell outer membrane"/>
    <property type="evidence" value="ECO:0007669"/>
    <property type="project" value="UniProtKB-SubCell"/>
</dbReference>
<protein>
    <recommendedName>
        <fullName evidence="9">MipA/OmpV family protein</fullName>
    </recommendedName>
</protein>
<dbReference type="PANTHER" id="PTHR38776:SF1">
    <property type="entry name" value="MLTA-INTERACTING PROTEIN-RELATED"/>
    <property type="match status" value="1"/>
</dbReference>
<evidence type="ECO:0000313" key="8">
    <source>
        <dbReference type="Proteomes" id="UP000218113"/>
    </source>
</evidence>
<evidence type="ECO:0000313" key="7">
    <source>
        <dbReference type="EMBL" id="PCI23524.1"/>
    </source>
</evidence>
<evidence type="ECO:0000256" key="4">
    <source>
        <dbReference type="ARBA" id="ARBA00023136"/>
    </source>
</evidence>
<dbReference type="PANTHER" id="PTHR38776">
    <property type="entry name" value="MLTA-INTERACTING PROTEIN-RELATED"/>
    <property type="match status" value="1"/>
</dbReference>
<evidence type="ECO:0000256" key="6">
    <source>
        <dbReference type="SAM" id="SignalP"/>
    </source>
</evidence>
<keyword evidence="5" id="KW-0998">Cell outer membrane</keyword>
<proteinExistence type="inferred from homology"/>